<feature type="region of interest" description="Disordered" evidence="1">
    <location>
        <begin position="138"/>
        <end position="232"/>
    </location>
</feature>
<dbReference type="GeneID" id="14540015"/>
<dbReference type="PROSITE" id="PS50048">
    <property type="entry name" value="ZN2_CY6_FUNGAL_2"/>
    <property type="match status" value="1"/>
</dbReference>
<dbReference type="KEGG" id="cot:CORT_0D02040"/>
<dbReference type="InterPro" id="IPR036864">
    <property type="entry name" value="Zn2-C6_fun-type_DNA-bd_sf"/>
</dbReference>
<feature type="compositionally biased region" description="Basic residues" evidence="1">
    <location>
        <begin position="38"/>
        <end position="49"/>
    </location>
</feature>
<dbReference type="OrthoDB" id="416217at2759"/>
<dbReference type="SUPFAM" id="SSF57701">
    <property type="entry name" value="Zn2/Cys6 DNA-binding domain"/>
    <property type="match status" value="1"/>
</dbReference>
<feature type="compositionally biased region" description="Low complexity" evidence="1">
    <location>
        <begin position="1"/>
        <end position="15"/>
    </location>
</feature>
<dbReference type="PROSITE" id="PS00463">
    <property type="entry name" value="ZN2_CY6_FUNGAL_1"/>
    <property type="match status" value="1"/>
</dbReference>
<dbReference type="CDD" id="cd00067">
    <property type="entry name" value="GAL4"/>
    <property type="match status" value="1"/>
</dbReference>
<dbReference type="Pfam" id="PF00172">
    <property type="entry name" value="Zn_clus"/>
    <property type="match status" value="1"/>
</dbReference>
<sequence>MTSESNSSENKTTTTGEGDNAFLERNIPRDKATDSVTKPRKISKSKSKSKLTPAPSNDSPRSVASSMAASRSQQEKQKRRKHKNSKLGCPNCKQRRVKCSEDLPSCANCIKHKVECGYLSYTKEEIEELKQAKLERQQVMSEQKLDSKSESDETDHQMGIDSNNASPLTDSGKNHGTRENKKKKASSSPKKIIKPKSKRTTSKTTQVSVQRHGKSFDNRSTTNSASNTSLTESYGNQFQSQDNVNHNPSEGMVIQNFDNLLGHDSGAENSIIFPIYRMHQNHTEHLSNNLNFPSEHSTAIPPNLPNTPTSILPPNALPGAIIRPTSILISRHRKHINYAKENNELFKKTNSGIIQGDMTLEPIRHVYWSWLKSFVYLGTSHPLRFYCLLNICANYLISNSFEDSYKMYSVGRARSPIERGKELAHMRQTCLVKTIHYYDQVIKRLRSMLASSGPDPDATCTVSYMLSLTSIYDPERSLYSTNCYREGLFDMLEYYNNLNVPIEKPSIVQIELKLMTNIMMTGNLPAYDSMFLTEARQMFIAFGEILFSLCEQGTLSLESDHPWVRTSQFLQLKYHQLLQFLNETIDVYIPQINDKITDLEVQQDLLYQMLTKWVIIFPSQLLFPTSSQGPLEKTMYLFYKFVKKALFAIFPHVKFFFLRNFDGPILLDVYASDDYTIYQELSQPPALKNDSSHYEPHVDQLKLIAAFLIRGSTYFRKRFAILYPILMRFIAMHDFQGSDINKWRKTIQNIAELREQFCEKMQVTEVNMKSFINGYVQKCNYPLPGSEIRAGIEGNSLTNDSAVDFTTLLPSGLLVGDYDPAFG</sequence>
<feature type="region of interest" description="Disordered" evidence="1">
    <location>
        <begin position="1"/>
        <end position="94"/>
    </location>
</feature>
<dbReference type="Proteomes" id="UP000005018">
    <property type="component" value="Chromosome 4"/>
</dbReference>
<evidence type="ECO:0000313" key="4">
    <source>
        <dbReference type="Proteomes" id="UP000005018"/>
    </source>
</evidence>
<name>H8X4W0_CANO9</name>
<dbReference type="SMART" id="SM00066">
    <property type="entry name" value="GAL4"/>
    <property type="match status" value="1"/>
</dbReference>
<dbReference type="HOGENOM" id="CLU_009505_0_0_1"/>
<dbReference type="eggNOG" id="ENOG502SVEY">
    <property type="taxonomic scope" value="Eukaryota"/>
</dbReference>
<dbReference type="InterPro" id="IPR001138">
    <property type="entry name" value="Zn2Cys6_DnaBD"/>
</dbReference>
<dbReference type="GO" id="GO:0008270">
    <property type="term" value="F:zinc ion binding"/>
    <property type="evidence" value="ECO:0007669"/>
    <property type="project" value="InterPro"/>
</dbReference>
<gene>
    <name evidence="3" type="ORF">CORT_0D02040</name>
</gene>
<dbReference type="Gene3D" id="4.10.240.10">
    <property type="entry name" value="Zn(2)-C6 fungal-type DNA-binding domain"/>
    <property type="match status" value="1"/>
</dbReference>
<organism evidence="3 4">
    <name type="scientific">Candida orthopsilosis (strain 90-125)</name>
    <name type="common">Yeast</name>
    <dbReference type="NCBI Taxonomy" id="1136231"/>
    <lineage>
        <taxon>Eukaryota</taxon>
        <taxon>Fungi</taxon>
        <taxon>Dikarya</taxon>
        <taxon>Ascomycota</taxon>
        <taxon>Saccharomycotina</taxon>
        <taxon>Pichiomycetes</taxon>
        <taxon>Debaryomycetaceae</taxon>
        <taxon>Candida/Lodderomyces clade</taxon>
        <taxon>Candida</taxon>
    </lineage>
</organism>
<dbReference type="PANTHER" id="PTHR47657">
    <property type="entry name" value="STEROL REGULATORY ELEMENT-BINDING PROTEIN ECM22"/>
    <property type="match status" value="1"/>
</dbReference>
<dbReference type="InterPro" id="IPR052400">
    <property type="entry name" value="Zn2-C6_fungal_TF"/>
</dbReference>
<protein>
    <submittedName>
        <fullName evidence="3">Ecm22 transcription factor</fullName>
    </submittedName>
</protein>
<feature type="compositionally biased region" description="Basic and acidic residues" evidence="1">
    <location>
        <begin position="143"/>
        <end position="158"/>
    </location>
</feature>
<accession>H8X4W0</accession>
<feature type="compositionally biased region" description="Polar residues" evidence="1">
    <location>
        <begin position="160"/>
        <end position="171"/>
    </location>
</feature>
<feature type="domain" description="Zn(2)-C6 fungal-type" evidence="2">
    <location>
        <begin position="88"/>
        <end position="118"/>
    </location>
</feature>
<reference evidence="3 4" key="1">
    <citation type="journal article" date="2012" name="PLoS ONE">
        <title>Sequence and analysis of the genome of the pathogenic yeast Candida orthopsilosis.</title>
        <authorList>
            <person name="Riccombeni A."/>
            <person name="Vidanes G."/>
            <person name="Proux-Wera E."/>
            <person name="Wolfe K.H."/>
            <person name="Butler G."/>
        </authorList>
    </citation>
    <scope>NUCLEOTIDE SEQUENCE [LARGE SCALE GENOMIC DNA]</scope>
    <source>
        <strain evidence="3 4">Co 90-125</strain>
    </source>
</reference>
<dbReference type="RefSeq" id="XP_003869189.1">
    <property type="nucleotide sequence ID" value="XM_003869140.1"/>
</dbReference>
<feature type="compositionally biased region" description="Low complexity" evidence="1">
    <location>
        <begin position="218"/>
        <end position="232"/>
    </location>
</feature>
<dbReference type="AlphaFoldDB" id="H8X4W0"/>
<evidence type="ECO:0000313" key="3">
    <source>
        <dbReference type="EMBL" id="CCG23052.1"/>
    </source>
</evidence>
<evidence type="ECO:0000259" key="2">
    <source>
        <dbReference type="PROSITE" id="PS50048"/>
    </source>
</evidence>
<dbReference type="GO" id="GO:0000981">
    <property type="term" value="F:DNA-binding transcription factor activity, RNA polymerase II-specific"/>
    <property type="evidence" value="ECO:0007669"/>
    <property type="project" value="InterPro"/>
</dbReference>
<dbReference type="EMBL" id="HE681722">
    <property type="protein sequence ID" value="CCG23052.1"/>
    <property type="molecule type" value="Genomic_DNA"/>
</dbReference>
<keyword evidence="4" id="KW-1185">Reference proteome</keyword>
<feature type="compositionally biased region" description="Low complexity" evidence="1">
    <location>
        <begin position="59"/>
        <end position="72"/>
    </location>
</feature>
<dbReference type="PANTHER" id="PTHR47657:SF7">
    <property type="entry name" value="STEROL REGULATORY ELEMENT-BINDING PROTEIN ECM22"/>
    <property type="match status" value="1"/>
</dbReference>
<proteinExistence type="predicted"/>
<feature type="compositionally biased region" description="Basic residues" evidence="1">
    <location>
        <begin position="180"/>
        <end position="201"/>
    </location>
</feature>
<evidence type="ECO:0000256" key="1">
    <source>
        <dbReference type="SAM" id="MobiDB-lite"/>
    </source>
</evidence>